<keyword evidence="4" id="KW-0472">Membrane</keyword>
<feature type="domain" description="Aminopeptidase N-like N-terminal" evidence="14">
    <location>
        <begin position="2"/>
        <end position="59"/>
    </location>
</feature>
<keyword evidence="15" id="KW-0031">Aminopeptidase</keyword>
<evidence type="ECO:0000256" key="4">
    <source>
        <dbReference type="ARBA" id="ARBA00022622"/>
    </source>
</evidence>
<dbReference type="Pfam" id="PF17900">
    <property type="entry name" value="Peptidase_M1_N"/>
    <property type="match status" value="2"/>
</dbReference>
<dbReference type="InterPro" id="IPR001930">
    <property type="entry name" value="Peptidase_M1"/>
</dbReference>
<dbReference type="GO" id="GO:0006508">
    <property type="term" value="P:proteolysis"/>
    <property type="evidence" value="ECO:0007669"/>
    <property type="project" value="UniProtKB-KW"/>
</dbReference>
<dbReference type="GO" id="GO:0008270">
    <property type="term" value="F:zinc ion binding"/>
    <property type="evidence" value="ECO:0007669"/>
    <property type="project" value="InterPro"/>
</dbReference>
<protein>
    <submittedName>
        <fullName evidence="15">AMPE aminopeptidase</fullName>
    </submittedName>
</protein>
<feature type="domain" description="Aminopeptidase N-like N-terminal" evidence="14">
    <location>
        <begin position="718"/>
        <end position="896"/>
    </location>
</feature>
<keyword evidence="16" id="KW-1185">Reference proteome</keyword>
<keyword evidence="5" id="KW-0645">Protease</keyword>
<evidence type="ECO:0000256" key="5">
    <source>
        <dbReference type="ARBA" id="ARBA00022670"/>
    </source>
</evidence>
<dbReference type="GO" id="GO:0098552">
    <property type="term" value="C:side of membrane"/>
    <property type="evidence" value="ECO:0007669"/>
    <property type="project" value="UniProtKB-KW"/>
</dbReference>
<comment type="cofactor">
    <cofactor evidence="1">
        <name>Zn(2+)</name>
        <dbReference type="ChEBI" id="CHEBI:29105"/>
    </cofactor>
</comment>
<evidence type="ECO:0000256" key="3">
    <source>
        <dbReference type="ARBA" id="ARBA00010136"/>
    </source>
</evidence>
<dbReference type="GO" id="GO:0005886">
    <property type="term" value="C:plasma membrane"/>
    <property type="evidence" value="ECO:0007669"/>
    <property type="project" value="UniProtKB-SubCell"/>
</dbReference>
<feature type="domain" description="ERAP1-like C-terminal" evidence="13">
    <location>
        <begin position="1242"/>
        <end position="1409"/>
    </location>
</feature>
<dbReference type="Gene3D" id="2.60.40.1910">
    <property type="match status" value="1"/>
</dbReference>
<evidence type="ECO:0000256" key="10">
    <source>
        <dbReference type="ARBA" id="ARBA00023288"/>
    </source>
</evidence>
<keyword evidence="9" id="KW-0482">Metalloprotease</keyword>
<dbReference type="Gene3D" id="1.10.390.10">
    <property type="entry name" value="Neutral Protease Domain 2"/>
    <property type="match status" value="2"/>
</dbReference>
<evidence type="ECO:0000256" key="7">
    <source>
        <dbReference type="ARBA" id="ARBA00022801"/>
    </source>
</evidence>
<comment type="subcellular location">
    <subcellularLocation>
        <location evidence="2">Cell membrane</location>
        <topology evidence="2">Lipid-anchor</topology>
        <topology evidence="2">GPI-anchor</topology>
    </subcellularLocation>
</comment>
<dbReference type="PRINTS" id="PR00756">
    <property type="entry name" value="ALADIPTASE"/>
</dbReference>
<evidence type="ECO:0000256" key="8">
    <source>
        <dbReference type="ARBA" id="ARBA00022833"/>
    </source>
</evidence>
<dbReference type="CDD" id="cd09601">
    <property type="entry name" value="M1_APN-Q_like"/>
    <property type="match status" value="1"/>
</dbReference>
<keyword evidence="10" id="KW-0449">Lipoprotein</keyword>
<dbReference type="PANTHER" id="PTHR11533:SF294">
    <property type="entry name" value="THYROTROPIN-RELEASING HORMONE-DEGRADING ECTOENZYME"/>
    <property type="match status" value="1"/>
</dbReference>
<evidence type="ECO:0000256" key="6">
    <source>
        <dbReference type="ARBA" id="ARBA00022723"/>
    </source>
</evidence>
<reference evidence="15" key="1">
    <citation type="submission" date="2020-03" db="EMBL/GenBank/DDBJ databases">
        <title>Relaxed selection underlies rapid genomic changes in the transitions from sociality to social parasitism in ants.</title>
        <authorList>
            <person name="Bi X."/>
        </authorList>
    </citation>
    <scope>NUCLEOTIDE SEQUENCE</scope>
    <source>
        <strain evidence="15">BGI-DK2014a</strain>
        <tissue evidence="15">Whole body</tissue>
    </source>
</reference>
<dbReference type="PANTHER" id="PTHR11533">
    <property type="entry name" value="PROTEASE M1 ZINC METALLOPROTEASE"/>
    <property type="match status" value="1"/>
</dbReference>
<dbReference type="InterPro" id="IPR045357">
    <property type="entry name" value="Aminopeptidase_N-like_N"/>
</dbReference>
<dbReference type="GO" id="GO:0042277">
    <property type="term" value="F:peptide binding"/>
    <property type="evidence" value="ECO:0007669"/>
    <property type="project" value="TreeGrafter"/>
</dbReference>
<dbReference type="InterPro" id="IPR014782">
    <property type="entry name" value="Peptidase_M1_dom"/>
</dbReference>
<dbReference type="InterPro" id="IPR050344">
    <property type="entry name" value="Peptidase_M1_aminopeptidases"/>
</dbReference>
<evidence type="ECO:0000259" key="14">
    <source>
        <dbReference type="Pfam" id="PF17900"/>
    </source>
</evidence>
<dbReference type="Gene3D" id="1.25.50.20">
    <property type="match status" value="2"/>
</dbReference>
<feature type="domain" description="Peptidase M1 membrane alanine aminopeptidase" evidence="12">
    <location>
        <begin position="951"/>
        <end position="1115"/>
    </location>
</feature>
<dbReference type="Pfam" id="PF11838">
    <property type="entry name" value="ERAP1_C"/>
    <property type="match status" value="2"/>
</dbReference>
<dbReference type="EMBL" id="JAANIC010001586">
    <property type="protein sequence ID" value="KAG5346405.1"/>
    <property type="molecule type" value="Genomic_DNA"/>
</dbReference>
<comment type="similarity">
    <text evidence="3">Belongs to the peptidase M1 family.</text>
</comment>
<dbReference type="GO" id="GO:0043171">
    <property type="term" value="P:peptide catabolic process"/>
    <property type="evidence" value="ECO:0007669"/>
    <property type="project" value="TreeGrafter"/>
</dbReference>
<dbReference type="SUPFAM" id="SSF63737">
    <property type="entry name" value="Leukotriene A4 hydrolase N-terminal domain"/>
    <property type="match status" value="2"/>
</dbReference>
<evidence type="ECO:0000259" key="13">
    <source>
        <dbReference type="Pfam" id="PF11838"/>
    </source>
</evidence>
<accession>A0A836GPL6</accession>
<proteinExistence type="inferred from homology"/>
<dbReference type="InterPro" id="IPR034016">
    <property type="entry name" value="M1_APN-typ"/>
</dbReference>
<gene>
    <name evidence="15" type="primary">Enpep_2</name>
    <name evidence="15" type="ORF">G6Z76_0001386</name>
</gene>
<dbReference type="Proteomes" id="UP000669903">
    <property type="component" value="Unassembled WGS sequence"/>
</dbReference>
<evidence type="ECO:0000259" key="12">
    <source>
        <dbReference type="Pfam" id="PF01433"/>
    </source>
</evidence>
<organism evidence="15 16">
    <name type="scientific">Acromyrmex charruanus</name>
    <dbReference type="NCBI Taxonomy" id="2715315"/>
    <lineage>
        <taxon>Eukaryota</taxon>
        <taxon>Metazoa</taxon>
        <taxon>Ecdysozoa</taxon>
        <taxon>Arthropoda</taxon>
        <taxon>Hexapoda</taxon>
        <taxon>Insecta</taxon>
        <taxon>Pterygota</taxon>
        <taxon>Neoptera</taxon>
        <taxon>Endopterygota</taxon>
        <taxon>Hymenoptera</taxon>
        <taxon>Apocrita</taxon>
        <taxon>Aculeata</taxon>
        <taxon>Formicoidea</taxon>
        <taxon>Formicidae</taxon>
        <taxon>Myrmicinae</taxon>
        <taxon>Acromyrmex</taxon>
    </lineage>
</organism>
<dbReference type="Pfam" id="PF01433">
    <property type="entry name" value="Peptidase_M1"/>
    <property type="match status" value="2"/>
</dbReference>
<dbReference type="InterPro" id="IPR024571">
    <property type="entry name" value="ERAP1-like_C_dom"/>
</dbReference>
<feature type="non-terminal residue" evidence="15">
    <location>
        <position position="1"/>
    </location>
</feature>
<dbReference type="SUPFAM" id="SSF55486">
    <property type="entry name" value="Metalloproteases ('zincins'), catalytic domain"/>
    <property type="match status" value="2"/>
</dbReference>
<feature type="non-terminal residue" evidence="15">
    <location>
        <position position="1410"/>
    </location>
</feature>
<dbReference type="Gene3D" id="2.60.40.1730">
    <property type="entry name" value="tricorn interacting facor f3 domain"/>
    <property type="match status" value="2"/>
</dbReference>
<keyword evidence="8" id="KW-0862">Zinc</keyword>
<evidence type="ECO:0000256" key="11">
    <source>
        <dbReference type="PIRSR" id="PIRSR634016-4"/>
    </source>
</evidence>
<evidence type="ECO:0000256" key="2">
    <source>
        <dbReference type="ARBA" id="ARBA00004609"/>
    </source>
</evidence>
<keyword evidence="4" id="KW-0336">GPI-anchor</keyword>
<evidence type="ECO:0000256" key="1">
    <source>
        <dbReference type="ARBA" id="ARBA00001947"/>
    </source>
</evidence>
<dbReference type="GO" id="GO:0070006">
    <property type="term" value="F:metalloaminopeptidase activity"/>
    <property type="evidence" value="ECO:0007669"/>
    <property type="project" value="TreeGrafter"/>
</dbReference>
<dbReference type="GO" id="GO:0005737">
    <property type="term" value="C:cytoplasm"/>
    <property type="evidence" value="ECO:0007669"/>
    <property type="project" value="TreeGrafter"/>
</dbReference>
<feature type="domain" description="ERAP1-like C-terminal" evidence="13">
    <location>
        <begin position="387"/>
        <end position="560"/>
    </location>
</feature>
<keyword evidence="4" id="KW-0325">Glycoprotein</keyword>
<dbReference type="InterPro" id="IPR027268">
    <property type="entry name" value="Peptidase_M4/M1_CTD_sf"/>
</dbReference>
<evidence type="ECO:0000313" key="15">
    <source>
        <dbReference type="EMBL" id="KAG5346405.1"/>
    </source>
</evidence>
<name>A0A836GPL6_9HYME</name>
<feature type="domain" description="Peptidase M1 membrane alanine aminopeptidase" evidence="12">
    <location>
        <begin position="96"/>
        <end position="296"/>
    </location>
</feature>
<evidence type="ECO:0000256" key="9">
    <source>
        <dbReference type="ARBA" id="ARBA00023049"/>
    </source>
</evidence>
<sequence length="1410" mass="167535">MRQLFPCWDKPQLKATFNISIKHPRYISVLSNMPIRSQKHYDSYSDSLRTYFHITPPMSIFQIAIVMTEYQSIRINENITLWCEYCSKEQSPKFEFAQRIINNITLHLKSEFDEINIPKMDHIAIPNFPQDSISKWGLIFHTEANLIYNETLDTVMRKMEIAYLIAPKIAYQWFSNLLNSVWFHYWLHDGFAIMFGEEAVAKSFNSSEILDFFIIQNQYESLHLDSHFNMNPVEITSLLDINSIFSFPYYMKAIIILRMFQSAITDEVFRNNIHIYISRQMFSSIISYNFWSMKEELDEAYHCDLSANEFLTWIQYKHYPVVIWEQYKHSQVTKILSQSNSTTNNRKWLIPIVLREISSVNENLKACLTPRINSIKYPTTFPLNECWIVNIQKAGYYRVRYDSTTWDNITKYLNDTAGDYKSISVINRAKIVDDAFHLMMNRQLEVSVFWNLTKFLSQETNFIVWYPMIKVFEYMSITIPLSKEEIKFTDIMEKFRKLLEKPLKTLGYEEQLMENDFTKCLRQEIAKWACILQYDECEQSALRKLQQHLGNPAINPLLPWWKHWTYCNGLSIAYSFTWSHLKDIWFKGRNYTLLPFLTCFKYGSDAGSLLFLELFKQNERQDIKNMRSYIDIFHSIIMKHSNTYDVLEKILTFLEIIKPNVIFIIVITVLNSAKVNNFEIAEDILLPYYVRPVHYTIELKHIIYQCTNRYDIFCNETVDSESDYSSFRFSGEIRTTIHILQSIRYIRLHQLDLAIMIDPKLTTDNGILYVLNKLKYFYKTNILEFPLSVMLLPGLYTLNIVFGGLILENHEKSSYRNFIKDNRVTLLLASHIQAQNKMRQLFPCWDEPHLKATFNISIKHLGYFSVLSNMPIRRQIYESYEDLIHTFFYITPPISTSQVAIVITEYFYDRIDENIALWWEHFPEEKSPKFEFARRIINNITLHLKSEFSEINIPKMDHVAIPNFPQDDTSKWGLIFHTEADLIYDEKLDPVMRKIEVARLIASKIVYQWFNNIFSSAWSHLWLYDAFANIFGEEAVAKSFNNSEILDLFIIQNQYESLHLESHFNMNPVEITSPSEINSIFSFPRYMKAIIILRMFQSAITDEIFRNNVHTYLSYNLNFYIESIRTITTNSNFFSMFSSIMSHNFWFMEGELKDDANHCNISSNEILIWIQNRHYPVVRLERYTHSTFILFILSQSYNSTNYVKSLMPIKLREIFLNKDFKTCLVPHSNINRLIFPQKEYWMVNIDQAGYYRVTYDLITWDAITKYLNNSAGHYESISVINRAKIVDDAFHLMMNRQLEVSVFWNLTKFLSQETNFIVWYPMIKVFEYMSITIPLSKEEIKFTDIMEKFRKLLEKPLKTLGYEEQLMENDFTKCLRQEIAKWACTLQYDECEQSALRKLQQHLGNPAINP</sequence>
<feature type="site" description="Transition state stabilizer" evidence="11">
    <location>
        <position position="250"/>
    </location>
</feature>
<dbReference type="InterPro" id="IPR042097">
    <property type="entry name" value="Aminopeptidase_N-like_N_sf"/>
</dbReference>
<comment type="caution">
    <text evidence="15">The sequence shown here is derived from an EMBL/GenBank/DDBJ whole genome shotgun (WGS) entry which is preliminary data.</text>
</comment>
<dbReference type="GO" id="GO:0005615">
    <property type="term" value="C:extracellular space"/>
    <property type="evidence" value="ECO:0007669"/>
    <property type="project" value="TreeGrafter"/>
</dbReference>
<keyword evidence="7" id="KW-0378">Hydrolase</keyword>
<evidence type="ECO:0000313" key="16">
    <source>
        <dbReference type="Proteomes" id="UP000669903"/>
    </source>
</evidence>
<keyword evidence="6" id="KW-0479">Metal-binding</keyword>